<dbReference type="SUPFAM" id="SSF51735">
    <property type="entry name" value="NAD(P)-binding Rossmann-fold domains"/>
    <property type="match status" value="1"/>
</dbReference>
<dbReference type="InParanoid" id="W2S7E6"/>
<dbReference type="GO" id="GO:0003939">
    <property type="term" value="F:L-iditol 2-dehydrogenase (NAD+) activity"/>
    <property type="evidence" value="ECO:0007669"/>
    <property type="project" value="TreeGrafter"/>
</dbReference>
<evidence type="ECO:0000256" key="4">
    <source>
        <dbReference type="ARBA" id="ARBA00022723"/>
    </source>
</evidence>
<evidence type="ECO:0000256" key="9">
    <source>
        <dbReference type="SAM" id="MobiDB-lite"/>
    </source>
</evidence>
<dbReference type="eggNOG" id="KOG0024">
    <property type="taxonomic scope" value="Eukaryota"/>
</dbReference>
<dbReference type="InterPro" id="IPR002328">
    <property type="entry name" value="ADH_Zn_CS"/>
</dbReference>
<feature type="domain" description="Enoyl reductase (ER)" evidence="10">
    <location>
        <begin position="69"/>
        <end position="422"/>
    </location>
</feature>
<dbReference type="AlphaFoldDB" id="W2S7E6"/>
<keyword evidence="7" id="KW-0520">NAD</keyword>
<comment type="cofactor">
    <cofactor evidence="1 8">
        <name>Zn(2+)</name>
        <dbReference type="ChEBI" id="CHEBI:29105"/>
    </cofactor>
</comment>
<dbReference type="PANTHER" id="PTHR43161">
    <property type="entry name" value="SORBITOL DEHYDROGENASE"/>
    <property type="match status" value="1"/>
</dbReference>
<dbReference type="InterPro" id="IPR036291">
    <property type="entry name" value="NAD(P)-bd_dom_sf"/>
</dbReference>
<evidence type="ECO:0000256" key="1">
    <source>
        <dbReference type="ARBA" id="ARBA00001947"/>
    </source>
</evidence>
<dbReference type="OrthoDB" id="2148442at2759"/>
<keyword evidence="12" id="KW-1185">Reference proteome</keyword>
<comment type="pathway">
    <text evidence="2">Carbohydrate degradation.</text>
</comment>
<dbReference type="InterPro" id="IPR013154">
    <property type="entry name" value="ADH-like_N"/>
</dbReference>
<dbReference type="EMBL" id="KB822714">
    <property type="protein sequence ID" value="ETN44550.1"/>
    <property type="molecule type" value="Genomic_DNA"/>
</dbReference>
<dbReference type="Proteomes" id="UP000030752">
    <property type="component" value="Unassembled WGS sequence"/>
</dbReference>
<evidence type="ECO:0000256" key="2">
    <source>
        <dbReference type="ARBA" id="ARBA00004921"/>
    </source>
</evidence>
<dbReference type="InterPro" id="IPR045306">
    <property type="entry name" value="SDH-like"/>
</dbReference>
<evidence type="ECO:0000256" key="5">
    <source>
        <dbReference type="ARBA" id="ARBA00022833"/>
    </source>
</evidence>
<dbReference type="SUPFAM" id="SSF50129">
    <property type="entry name" value="GroES-like"/>
    <property type="match status" value="1"/>
</dbReference>
<evidence type="ECO:0000313" key="12">
    <source>
        <dbReference type="Proteomes" id="UP000030752"/>
    </source>
</evidence>
<dbReference type="PANTHER" id="PTHR43161:SF4">
    <property type="entry name" value="D-XYLULOSE REDUCTASE"/>
    <property type="match status" value="1"/>
</dbReference>
<dbReference type="GO" id="GO:0006062">
    <property type="term" value="P:sorbitol catabolic process"/>
    <property type="evidence" value="ECO:0007669"/>
    <property type="project" value="TreeGrafter"/>
</dbReference>
<dbReference type="Pfam" id="PF08240">
    <property type="entry name" value="ADH_N"/>
    <property type="match status" value="1"/>
</dbReference>
<dbReference type="InterPro" id="IPR020843">
    <property type="entry name" value="ER"/>
</dbReference>
<evidence type="ECO:0000259" key="10">
    <source>
        <dbReference type="SMART" id="SM00829"/>
    </source>
</evidence>
<dbReference type="InterPro" id="IPR011032">
    <property type="entry name" value="GroES-like_sf"/>
</dbReference>
<dbReference type="VEuPathDB" id="FungiDB:HMPREF1541_10220"/>
<dbReference type="Gene3D" id="3.90.180.10">
    <property type="entry name" value="Medium-chain alcohol dehydrogenases, catalytic domain"/>
    <property type="match status" value="1"/>
</dbReference>
<gene>
    <name evidence="11" type="ORF">HMPREF1541_10220</name>
</gene>
<name>W2S7E6_CYPE1</name>
<feature type="region of interest" description="Disordered" evidence="9">
    <location>
        <begin position="18"/>
        <end position="51"/>
    </location>
</feature>
<keyword evidence="4 8" id="KW-0479">Metal-binding</keyword>
<evidence type="ECO:0000256" key="6">
    <source>
        <dbReference type="ARBA" id="ARBA00023002"/>
    </source>
</evidence>
<dbReference type="STRING" id="1220924.W2S7E6"/>
<dbReference type="Pfam" id="PF00107">
    <property type="entry name" value="ADH_zinc_N"/>
    <property type="match status" value="1"/>
</dbReference>
<dbReference type="CDD" id="cd05285">
    <property type="entry name" value="sorbitol_DH"/>
    <property type="match status" value="1"/>
</dbReference>
<keyword evidence="5 8" id="KW-0862">Zinc</keyword>
<evidence type="ECO:0000256" key="7">
    <source>
        <dbReference type="ARBA" id="ARBA00023027"/>
    </source>
</evidence>
<reference evidence="11 12" key="1">
    <citation type="submission" date="2013-03" db="EMBL/GenBank/DDBJ databases">
        <title>The Genome Sequence of Phialophora europaea CBS 101466.</title>
        <authorList>
            <consortium name="The Broad Institute Genomics Platform"/>
            <person name="Cuomo C."/>
            <person name="de Hoog S."/>
            <person name="Gorbushina A."/>
            <person name="Walker B."/>
            <person name="Young S.K."/>
            <person name="Zeng Q."/>
            <person name="Gargeya S."/>
            <person name="Fitzgerald M."/>
            <person name="Haas B."/>
            <person name="Abouelleil A."/>
            <person name="Allen A.W."/>
            <person name="Alvarado L."/>
            <person name="Arachchi H.M."/>
            <person name="Berlin A.M."/>
            <person name="Chapman S.B."/>
            <person name="Gainer-Dewar J."/>
            <person name="Goldberg J."/>
            <person name="Griggs A."/>
            <person name="Gujja S."/>
            <person name="Hansen M."/>
            <person name="Howarth C."/>
            <person name="Imamovic A."/>
            <person name="Ireland A."/>
            <person name="Larimer J."/>
            <person name="McCowan C."/>
            <person name="Murphy C."/>
            <person name="Pearson M."/>
            <person name="Poon T.W."/>
            <person name="Priest M."/>
            <person name="Roberts A."/>
            <person name="Saif S."/>
            <person name="Shea T."/>
            <person name="Sisk P."/>
            <person name="Sykes S."/>
            <person name="Wortman J."/>
            <person name="Nusbaum C."/>
            <person name="Birren B."/>
        </authorList>
    </citation>
    <scope>NUCLEOTIDE SEQUENCE [LARGE SCALE GENOMIC DNA]</scope>
    <source>
        <strain evidence="11 12">CBS 101466</strain>
    </source>
</reference>
<organism evidence="11 12">
    <name type="scientific">Cyphellophora europaea (strain CBS 101466)</name>
    <name type="common">Phialophora europaea</name>
    <dbReference type="NCBI Taxonomy" id="1220924"/>
    <lineage>
        <taxon>Eukaryota</taxon>
        <taxon>Fungi</taxon>
        <taxon>Dikarya</taxon>
        <taxon>Ascomycota</taxon>
        <taxon>Pezizomycotina</taxon>
        <taxon>Eurotiomycetes</taxon>
        <taxon>Chaetothyriomycetidae</taxon>
        <taxon>Chaetothyriales</taxon>
        <taxon>Cyphellophoraceae</taxon>
        <taxon>Cyphellophora</taxon>
    </lineage>
</organism>
<protein>
    <recommendedName>
        <fullName evidence="10">Enoyl reductase (ER) domain-containing protein</fullName>
    </recommendedName>
</protein>
<dbReference type="GO" id="GO:0008270">
    <property type="term" value="F:zinc ion binding"/>
    <property type="evidence" value="ECO:0007669"/>
    <property type="project" value="InterPro"/>
</dbReference>
<dbReference type="PROSITE" id="PS00059">
    <property type="entry name" value="ADH_ZINC"/>
    <property type="match status" value="1"/>
</dbReference>
<evidence type="ECO:0000313" key="11">
    <source>
        <dbReference type="EMBL" id="ETN44550.1"/>
    </source>
</evidence>
<accession>W2S7E6</accession>
<dbReference type="RefSeq" id="XP_008713113.1">
    <property type="nucleotide sequence ID" value="XM_008714891.1"/>
</dbReference>
<dbReference type="HOGENOM" id="CLU_026673_11_5_1"/>
<dbReference type="Gene3D" id="3.40.50.720">
    <property type="entry name" value="NAD(P)-binding Rossmann-like Domain"/>
    <property type="match status" value="1"/>
</dbReference>
<proteinExistence type="inferred from homology"/>
<keyword evidence="6" id="KW-0560">Oxidoreductase</keyword>
<sequence>MAGQTLVDVDEQDSSAIKTLYTTSPAPTKTTSVRVPASQLPSQQPTNGDANSLVTNLSQRYTNPSLTVTPTHSLSISNTAIPTPTPTEVLLHVRCTGICGSDLHLWHSGRIGPLSITRPCILGHEAAGVVLAVGSAVTHLRAGDRVAIEPGVPCHDCWVCRSGRYNLCENVRFCGVGTEGCEGTVRRFMCHDARYCHVIPEGMGWRTAALLEPLAVVMHAVGELEGKVALGRPVLVCGAGPIGLIALKAARASGAWPLAITDVDEGRLEFARRFVPGVRTKRWEKSLSEVDNAEELRRLFGCSGTRDVATGVPDPDEYLAPQVVLECTGVESSIVTAAYSCRRGGTVMVVGVGRSKMDNLPFMHLSLAEIGLRFINRYRDMWPAAINVLADGRVMDLDELVTHTFPLENAVEAMSTCADRSSGSIKVQIVDDCEIRL</sequence>
<dbReference type="SMART" id="SM00829">
    <property type="entry name" value="PKS_ER"/>
    <property type="match status" value="1"/>
</dbReference>
<evidence type="ECO:0000256" key="3">
    <source>
        <dbReference type="ARBA" id="ARBA00008072"/>
    </source>
</evidence>
<dbReference type="GeneID" id="19977559"/>
<comment type="similarity">
    <text evidence="3 8">Belongs to the zinc-containing alcohol dehydrogenase family.</text>
</comment>
<dbReference type="InterPro" id="IPR013149">
    <property type="entry name" value="ADH-like_C"/>
</dbReference>
<dbReference type="FunFam" id="3.40.50.720:FF:000068">
    <property type="entry name" value="Sorbitol dehydrogenase"/>
    <property type="match status" value="1"/>
</dbReference>
<evidence type="ECO:0000256" key="8">
    <source>
        <dbReference type="RuleBase" id="RU361277"/>
    </source>
</evidence>